<evidence type="ECO:0000256" key="1">
    <source>
        <dbReference type="SAM" id="SignalP"/>
    </source>
</evidence>
<dbReference type="InterPro" id="IPR013096">
    <property type="entry name" value="Cupin_2"/>
</dbReference>
<dbReference type="EMBL" id="WNKS01000006">
    <property type="protein sequence ID" value="MTV31127.1"/>
    <property type="molecule type" value="Genomic_DNA"/>
</dbReference>
<dbReference type="RefSeq" id="WP_155445820.1">
    <property type="nucleotide sequence ID" value="NZ_JAOQNR010000006.1"/>
</dbReference>
<protein>
    <submittedName>
        <fullName evidence="3">Cupin domain-containing protein</fullName>
    </submittedName>
</protein>
<dbReference type="Gene3D" id="2.60.120.10">
    <property type="entry name" value="Jelly Rolls"/>
    <property type="match status" value="1"/>
</dbReference>
<evidence type="ECO:0000313" key="3">
    <source>
        <dbReference type="EMBL" id="MTV31127.1"/>
    </source>
</evidence>
<evidence type="ECO:0000313" key="4">
    <source>
        <dbReference type="Proteomes" id="UP000439113"/>
    </source>
</evidence>
<dbReference type="SUPFAM" id="SSF51182">
    <property type="entry name" value="RmlC-like cupins"/>
    <property type="match status" value="1"/>
</dbReference>
<feature type="domain" description="Cupin type-2" evidence="2">
    <location>
        <begin position="61"/>
        <end position="127"/>
    </location>
</feature>
<reference evidence="3 4" key="1">
    <citation type="submission" date="2019-11" db="EMBL/GenBank/DDBJ databases">
        <title>Whole-genome sequence of a Rhodoblastus acidophilus DSM 142.</title>
        <authorList>
            <person name="Kyndt J.A."/>
            <person name="Meyer T.E."/>
        </authorList>
    </citation>
    <scope>NUCLEOTIDE SEQUENCE [LARGE SCALE GENOMIC DNA]</scope>
    <source>
        <strain evidence="3 4">DSM 142</strain>
    </source>
</reference>
<dbReference type="CDD" id="cd02235">
    <property type="entry name" value="cupin_BLL4011-like"/>
    <property type="match status" value="1"/>
</dbReference>
<dbReference type="PANTHER" id="PTHR38599">
    <property type="entry name" value="CUPIN DOMAIN PROTEIN (AFU_ORTHOLOGUE AFUA_3G13620)"/>
    <property type="match status" value="1"/>
</dbReference>
<dbReference type="Proteomes" id="UP000439113">
    <property type="component" value="Unassembled WGS sequence"/>
</dbReference>
<comment type="caution">
    <text evidence="3">The sequence shown here is derived from an EMBL/GenBank/DDBJ whole genome shotgun (WGS) entry which is preliminary data.</text>
</comment>
<keyword evidence="1" id="KW-0732">Signal</keyword>
<dbReference type="InterPro" id="IPR011051">
    <property type="entry name" value="RmlC_Cupin_sf"/>
</dbReference>
<gene>
    <name evidence="3" type="ORF">GJ654_08980</name>
</gene>
<dbReference type="AlphaFoldDB" id="A0A6N8DL51"/>
<evidence type="ECO:0000259" key="2">
    <source>
        <dbReference type="Pfam" id="PF07883"/>
    </source>
</evidence>
<proteinExistence type="predicted"/>
<dbReference type="OrthoDB" id="9811153at2"/>
<organism evidence="3 4">
    <name type="scientific">Rhodoblastus acidophilus</name>
    <name type="common">Rhodopseudomonas acidophila</name>
    <dbReference type="NCBI Taxonomy" id="1074"/>
    <lineage>
        <taxon>Bacteria</taxon>
        <taxon>Pseudomonadati</taxon>
        <taxon>Pseudomonadota</taxon>
        <taxon>Alphaproteobacteria</taxon>
        <taxon>Hyphomicrobiales</taxon>
        <taxon>Rhodoblastaceae</taxon>
        <taxon>Rhodoblastus</taxon>
    </lineage>
</organism>
<dbReference type="PANTHER" id="PTHR38599:SF1">
    <property type="entry name" value="CUPIN DOMAIN PROTEIN (AFU_ORTHOLOGUE AFUA_3G13620)"/>
    <property type="match status" value="1"/>
</dbReference>
<dbReference type="Pfam" id="PF07883">
    <property type="entry name" value="Cupin_2"/>
    <property type="match status" value="1"/>
</dbReference>
<feature type="chain" id="PRO_5026762209" evidence="1">
    <location>
        <begin position="30"/>
        <end position="139"/>
    </location>
</feature>
<accession>A0A6N8DL51</accession>
<dbReference type="InterPro" id="IPR014710">
    <property type="entry name" value="RmlC-like_jellyroll"/>
</dbReference>
<feature type="signal peptide" evidence="1">
    <location>
        <begin position="1"/>
        <end position="29"/>
    </location>
</feature>
<name>A0A6N8DL51_RHOAC</name>
<sequence>MLTRRSIAQCLLCALASQPAGFFATPVRAESPAAPTGVRRTILRRGQGPTPDFETVLAEALVDPNALVPRHIHPGVESGYIVEGSAILELDGAEPMSVKAGDGVVIAARRPHLLRNGDRPMKIISTYILEKGQPIAIPV</sequence>